<dbReference type="PROSITE" id="PS00383">
    <property type="entry name" value="TYR_PHOSPHATASE_1"/>
    <property type="match status" value="1"/>
</dbReference>
<evidence type="ECO:0000259" key="3">
    <source>
        <dbReference type="PROSITE" id="PS50056"/>
    </source>
</evidence>
<proteinExistence type="inferred from homology"/>
<dbReference type="STRING" id="61395.A0A1Y1W515"/>
<dbReference type="InterPro" id="IPR000242">
    <property type="entry name" value="PTP_cat"/>
</dbReference>
<dbReference type="GO" id="GO:0004725">
    <property type="term" value="F:protein tyrosine phosphatase activity"/>
    <property type="evidence" value="ECO:0007669"/>
    <property type="project" value="InterPro"/>
</dbReference>
<evidence type="ECO:0000256" key="1">
    <source>
        <dbReference type="ARBA" id="ARBA00009649"/>
    </source>
</evidence>
<dbReference type="EMBL" id="MCFD01000009">
    <property type="protein sequence ID" value="ORX68488.1"/>
    <property type="molecule type" value="Genomic_DNA"/>
</dbReference>
<evidence type="ECO:0000313" key="4">
    <source>
        <dbReference type="EMBL" id="ORX68488.1"/>
    </source>
</evidence>
<feature type="non-terminal residue" evidence="4">
    <location>
        <position position="278"/>
    </location>
</feature>
<dbReference type="InterPro" id="IPR016130">
    <property type="entry name" value="Tyr_Pase_AS"/>
</dbReference>
<dbReference type="SMART" id="SM00194">
    <property type="entry name" value="PTPc"/>
    <property type="match status" value="1"/>
</dbReference>
<keyword evidence="5" id="KW-1185">Reference proteome</keyword>
<dbReference type="Proteomes" id="UP000193922">
    <property type="component" value="Unassembled WGS sequence"/>
</dbReference>
<keyword evidence="4" id="KW-0675">Receptor</keyword>
<dbReference type="InterPro" id="IPR029021">
    <property type="entry name" value="Prot-tyrosine_phosphatase-like"/>
</dbReference>
<comment type="similarity">
    <text evidence="1">Belongs to the protein-tyrosine phosphatase family. Non-receptor class subfamily.</text>
</comment>
<dbReference type="PROSITE" id="PS50055">
    <property type="entry name" value="TYR_PHOSPHATASE_PTP"/>
    <property type="match status" value="1"/>
</dbReference>
<dbReference type="PROSITE" id="PS50056">
    <property type="entry name" value="TYR_PHOSPHATASE_2"/>
    <property type="match status" value="1"/>
</dbReference>
<dbReference type="InterPro" id="IPR050348">
    <property type="entry name" value="Protein-Tyr_Phosphatase"/>
</dbReference>
<evidence type="ECO:0000259" key="2">
    <source>
        <dbReference type="PROSITE" id="PS50055"/>
    </source>
</evidence>
<feature type="domain" description="Tyrosine-protein phosphatase" evidence="2">
    <location>
        <begin position="19"/>
        <end position="278"/>
    </location>
</feature>
<gene>
    <name evidence="4" type="ORF">DL89DRAFT_224931</name>
</gene>
<dbReference type="PANTHER" id="PTHR19134">
    <property type="entry name" value="RECEPTOR-TYPE TYROSINE-PROTEIN PHOSPHATASE"/>
    <property type="match status" value="1"/>
</dbReference>
<dbReference type="PANTHER" id="PTHR19134:SF561">
    <property type="entry name" value="PROTEIN TYROSINE PHOSPHATASE 36E, ISOFORM A"/>
    <property type="match status" value="1"/>
</dbReference>
<feature type="domain" description="Tyrosine specific protein phosphatases" evidence="3">
    <location>
        <begin position="170"/>
        <end position="272"/>
    </location>
</feature>
<name>A0A1Y1W515_9FUNG</name>
<dbReference type="SMART" id="SM00404">
    <property type="entry name" value="PTPc_motif"/>
    <property type="match status" value="1"/>
</dbReference>
<dbReference type="Pfam" id="PF00102">
    <property type="entry name" value="Y_phosphatase"/>
    <property type="match status" value="1"/>
</dbReference>
<dbReference type="InterPro" id="IPR003595">
    <property type="entry name" value="Tyr_Pase_cat"/>
</dbReference>
<dbReference type="SUPFAM" id="SSF52799">
    <property type="entry name" value="(Phosphotyrosine protein) phosphatases II"/>
    <property type="match status" value="1"/>
</dbReference>
<dbReference type="AlphaFoldDB" id="A0A1Y1W515"/>
<dbReference type="RefSeq" id="XP_040742270.1">
    <property type="nucleotide sequence ID" value="XM_040884723.1"/>
</dbReference>
<organism evidence="4 5">
    <name type="scientific">Linderina pennispora</name>
    <dbReference type="NCBI Taxonomy" id="61395"/>
    <lineage>
        <taxon>Eukaryota</taxon>
        <taxon>Fungi</taxon>
        <taxon>Fungi incertae sedis</taxon>
        <taxon>Zoopagomycota</taxon>
        <taxon>Kickxellomycotina</taxon>
        <taxon>Kickxellomycetes</taxon>
        <taxon>Kickxellales</taxon>
        <taxon>Kickxellaceae</taxon>
        <taxon>Linderina</taxon>
    </lineage>
</organism>
<dbReference type="PRINTS" id="PR00700">
    <property type="entry name" value="PRTYPHPHTASE"/>
</dbReference>
<accession>A0A1Y1W515</accession>
<dbReference type="OrthoDB" id="6058203at2759"/>
<dbReference type="GeneID" id="63801371"/>
<reference evidence="4 5" key="1">
    <citation type="submission" date="2016-07" db="EMBL/GenBank/DDBJ databases">
        <title>Pervasive Adenine N6-methylation of Active Genes in Fungi.</title>
        <authorList>
            <consortium name="DOE Joint Genome Institute"/>
            <person name="Mondo S.J."/>
            <person name="Dannebaum R.O."/>
            <person name="Kuo R.C."/>
            <person name="Labutti K."/>
            <person name="Haridas S."/>
            <person name="Kuo A."/>
            <person name="Salamov A."/>
            <person name="Ahrendt S.R."/>
            <person name="Lipzen A."/>
            <person name="Sullivan W."/>
            <person name="Andreopoulos W.B."/>
            <person name="Clum A."/>
            <person name="Lindquist E."/>
            <person name="Daum C."/>
            <person name="Ramamoorthy G.K."/>
            <person name="Gryganskyi A."/>
            <person name="Culley D."/>
            <person name="Magnuson J.K."/>
            <person name="James T.Y."/>
            <person name="O'Malley M.A."/>
            <person name="Stajich J.E."/>
            <person name="Spatafora J.W."/>
            <person name="Visel A."/>
            <person name="Grigoriev I.V."/>
        </authorList>
    </citation>
    <scope>NUCLEOTIDE SEQUENCE [LARGE SCALE GENOMIC DNA]</scope>
    <source>
        <strain evidence="4 5">ATCC 12442</strain>
    </source>
</reference>
<dbReference type="Gene3D" id="3.90.190.10">
    <property type="entry name" value="Protein tyrosine phosphatase superfamily"/>
    <property type="match status" value="1"/>
</dbReference>
<comment type="caution">
    <text evidence="4">The sequence shown here is derived from an EMBL/GenBank/DDBJ whole genome shotgun (WGS) entry which is preliminary data.</text>
</comment>
<protein>
    <submittedName>
        <fullName evidence="4">Receptor/non-receptor type protein-tyrosine phosphatase</fullName>
    </submittedName>
</protein>
<sequence length="278" mass="31593">MVTNENRFTISAGLELGSKNRYTNIWPFDGNRKRAASDYVNASYISYFDGPLYIATQGPLPDTVNDFWKMVWEHHSRVIVMLTKEFEGNRAKCHHYWPKTVGETVTYDDIMVTWEAEAEHPDDSSVVARRFAVSRPGESSGATVHVTHLQYVGWPDHGVPDNPLGVLRLRQLARRAQAESERQADSAPVVPMIVHCSAGCGRTGAFCVIDTILAMQETDLGPEKIERSACHQSLESWTDEPPSEFRQDLVFMVVMRFRELRVTMVQTNRQFVFCHEAL</sequence>
<dbReference type="InterPro" id="IPR000387">
    <property type="entry name" value="Tyr_Pase_dom"/>
</dbReference>
<evidence type="ECO:0000313" key="5">
    <source>
        <dbReference type="Proteomes" id="UP000193922"/>
    </source>
</evidence>
<dbReference type="CDD" id="cd18533">
    <property type="entry name" value="PTP_fungal"/>
    <property type="match status" value="1"/>
</dbReference>